<evidence type="ECO:0000313" key="3">
    <source>
        <dbReference type="Proteomes" id="UP001597414"/>
    </source>
</evidence>
<evidence type="ECO:0000259" key="1">
    <source>
        <dbReference type="PROSITE" id="PS51186"/>
    </source>
</evidence>
<dbReference type="Gene3D" id="3.40.630.30">
    <property type="match status" value="1"/>
</dbReference>
<dbReference type="InterPro" id="IPR000182">
    <property type="entry name" value="GNAT_dom"/>
</dbReference>
<dbReference type="RefSeq" id="WP_380801190.1">
    <property type="nucleotide sequence ID" value="NZ_JBHUIV010000010.1"/>
</dbReference>
<dbReference type="GO" id="GO:0016746">
    <property type="term" value="F:acyltransferase activity"/>
    <property type="evidence" value="ECO:0007669"/>
    <property type="project" value="UniProtKB-KW"/>
</dbReference>
<gene>
    <name evidence="2" type="ORF">ACFSKV_06825</name>
</gene>
<comment type="caution">
    <text evidence="2">The sequence shown here is derived from an EMBL/GenBank/DDBJ whole genome shotgun (WGS) entry which is preliminary data.</text>
</comment>
<dbReference type="Pfam" id="PF00583">
    <property type="entry name" value="Acetyltransf_1"/>
    <property type="match status" value="1"/>
</dbReference>
<dbReference type="SUPFAM" id="SSF55729">
    <property type="entry name" value="Acyl-CoA N-acyltransferases (Nat)"/>
    <property type="match status" value="1"/>
</dbReference>
<keyword evidence="2" id="KW-0808">Transferase</keyword>
<feature type="domain" description="N-acetyltransferase" evidence="1">
    <location>
        <begin position="2"/>
        <end position="167"/>
    </location>
</feature>
<evidence type="ECO:0000313" key="2">
    <source>
        <dbReference type="EMBL" id="MFD2201272.1"/>
    </source>
</evidence>
<dbReference type="CDD" id="cd04301">
    <property type="entry name" value="NAT_SF"/>
    <property type="match status" value="1"/>
</dbReference>
<dbReference type="PROSITE" id="PS51186">
    <property type="entry name" value="GNAT"/>
    <property type="match status" value="1"/>
</dbReference>
<sequence length="167" mass="19264">MIEIIEATLEDLIQVRSIALQTWPKTFSNILTLDQIEYMLNWMYSPKALESQVLEKQHVFLLAKEEGKYLGFCSYEVHSKEGMKTKIHKIYILPETQGKGVGKKLIGQVEQIAKANGDKYLFLNVNKYNQSAIDFYGHLGFYEAYREVIDIGNGFVMDDVVMEKKLD</sequence>
<organism evidence="2 3">
    <name type="scientific">Shivajiella indica</name>
    <dbReference type="NCBI Taxonomy" id="872115"/>
    <lineage>
        <taxon>Bacteria</taxon>
        <taxon>Pseudomonadati</taxon>
        <taxon>Bacteroidota</taxon>
        <taxon>Cytophagia</taxon>
        <taxon>Cytophagales</taxon>
        <taxon>Cyclobacteriaceae</taxon>
        <taxon>Shivajiella</taxon>
    </lineage>
</organism>
<dbReference type="EC" id="2.3.-.-" evidence="2"/>
<dbReference type="EMBL" id="JBHUIV010000010">
    <property type="protein sequence ID" value="MFD2201272.1"/>
    <property type="molecule type" value="Genomic_DNA"/>
</dbReference>
<dbReference type="InterPro" id="IPR016181">
    <property type="entry name" value="Acyl_CoA_acyltransferase"/>
</dbReference>
<name>A0ABW5B578_9BACT</name>
<keyword evidence="3" id="KW-1185">Reference proteome</keyword>
<proteinExistence type="predicted"/>
<dbReference type="PANTHER" id="PTHR43072">
    <property type="entry name" value="N-ACETYLTRANSFERASE"/>
    <property type="match status" value="1"/>
</dbReference>
<dbReference type="Proteomes" id="UP001597414">
    <property type="component" value="Unassembled WGS sequence"/>
</dbReference>
<accession>A0ABW5B578</accession>
<reference evidence="3" key="1">
    <citation type="journal article" date="2019" name="Int. J. Syst. Evol. Microbiol.">
        <title>The Global Catalogue of Microorganisms (GCM) 10K type strain sequencing project: providing services to taxonomists for standard genome sequencing and annotation.</title>
        <authorList>
            <consortium name="The Broad Institute Genomics Platform"/>
            <consortium name="The Broad Institute Genome Sequencing Center for Infectious Disease"/>
            <person name="Wu L."/>
            <person name="Ma J."/>
        </authorList>
    </citation>
    <scope>NUCLEOTIDE SEQUENCE [LARGE SCALE GENOMIC DNA]</scope>
    <source>
        <strain evidence="3">KCTC 19812</strain>
    </source>
</reference>
<protein>
    <submittedName>
        <fullName evidence="2">GNAT family N-acetyltransferase</fullName>
        <ecNumber evidence="2">2.3.-.-</ecNumber>
    </submittedName>
</protein>
<keyword evidence="2" id="KW-0012">Acyltransferase</keyword>